<comment type="caution">
    <text evidence="2">The sequence shown here is derived from an EMBL/GenBank/DDBJ whole genome shotgun (WGS) entry which is preliminary data.</text>
</comment>
<organism evidence="2 3">
    <name type="scientific">Paenibacillus chungangensis</name>
    <dbReference type="NCBI Taxonomy" id="696535"/>
    <lineage>
        <taxon>Bacteria</taxon>
        <taxon>Bacillati</taxon>
        <taxon>Bacillota</taxon>
        <taxon>Bacilli</taxon>
        <taxon>Bacillales</taxon>
        <taxon>Paenibacillaceae</taxon>
        <taxon>Paenibacillus</taxon>
    </lineage>
</organism>
<evidence type="ECO:0000256" key="1">
    <source>
        <dbReference type="SAM" id="Phobius"/>
    </source>
</evidence>
<evidence type="ECO:0000313" key="3">
    <source>
        <dbReference type="Proteomes" id="UP001596989"/>
    </source>
</evidence>
<dbReference type="InterPro" id="IPR015001">
    <property type="entry name" value="DUF1850"/>
</dbReference>
<gene>
    <name evidence="2" type="ORF">ACFQ2I_10840</name>
</gene>
<evidence type="ECO:0000313" key="2">
    <source>
        <dbReference type="EMBL" id="MFD0959888.1"/>
    </source>
</evidence>
<keyword evidence="3" id="KW-1185">Reference proteome</keyword>
<keyword evidence="1" id="KW-0812">Transmembrane</keyword>
<sequence length="198" mass="21975">MRPLWLGKKEGALLRGNALSDYSQHMVAAAARRTKLLWAGVIGIALVAILWWLLLPVSAYHLQIVRADSGKVLWSDNVQPGEVFLVRYVHSVELSPVLEFFMVGDDGEIVATESRTRSFGAGLPHEKKGITELAGGYYVMRGLHEPVGELHVQPSYLHSHTLQFKGVTVHLNESPYAREHLIVRAQQPPRWQALLGGG</sequence>
<dbReference type="RefSeq" id="WP_377564177.1">
    <property type="nucleotide sequence ID" value="NZ_JBHTJZ010000011.1"/>
</dbReference>
<keyword evidence="1" id="KW-1133">Transmembrane helix</keyword>
<name>A0ABW3HQX3_9BACL</name>
<dbReference type="Proteomes" id="UP001596989">
    <property type="component" value="Unassembled WGS sequence"/>
</dbReference>
<feature type="transmembrane region" description="Helical" evidence="1">
    <location>
        <begin position="36"/>
        <end position="54"/>
    </location>
</feature>
<keyword evidence="1" id="KW-0472">Membrane</keyword>
<dbReference type="EMBL" id="JBHTJZ010000011">
    <property type="protein sequence ID" value="MFD0959888.1"/>
    <property type="molecule type" value="Genomic_DNA"/>
</dbReference>
<dbReference type="Pfam" id="PF08905">
    <property type="entry name" value="DUF1850"/>
    <property type="match status" value="1"/>
</dbReference>
<protein>
    <submittedName>
        <fullName evidence="2">DUF1850 domain-containing protein</fullName>
    </submittedName>
</protein>
<proteinExistence type="predicted"/>
<accession>A0ABW3HQX3</accession>
<reference evidence="3" key="1">
    <citation type="journal article" date="2019" name="Int. J. Syst. Evol. Microbiol.">
        <title>The Global Catalogue of Microorganisms (GCM) 10K type strain sequencing project: providing services to taxonomists for standard genome sequencing and annotation.</title>
        <authorList>
            <consortium name="The Broad Institute Genomics Platform"/>
            <consortium name="The Broad Institute Genome Sequencing Center for Infectious Disease"/>
            <person name="Wu L."/>
            <person name="Ma J."/>
        </authorList>
    </citation>
    <scope>NUCLEOTIDE SEQUENCE [LARGE SCALE GENOMIC DNA]</scope>
    <source>
        <strain evidence="3">CCUG 59129</strain>
    </source>
</reference>